<dbReference type="SUPFAM" id="SSF52129">
    <property type="entry name" value="Caspase-like"/>
    <property type="match status" value="1"/>
</dbReference>
<dbReference type="InterPro" id="IPR002477">
    <property type="entry name" value="Peptidoglycan-bd-like"/>
</dbReference>
<reference evidence="3 4" key="1">
    <citation type="submission" date="2015-09" db="EMBL/GenBank/DDBJ databases">
        <authorList>
            <consortium name="Swine Surveillance"/>
        </authorList>
    </citation>
    <scope>NUCLEOTIDE SEQUENCE [LARGE SCALE GENOMIC DNA]</scope>
    <source>
        <strain evidence="3 4">CECT 4357</strain>
    </source>
</reference>
<protein>
    <submittedName>
        <fullName evidence="3">Spore cortex-lytic enzyme</fullName>
    </submittedName>
</protein>
<proteinExistence type="predicted"/>
<dbReference type="AlphaFoldDB" id="A0A0P1FTI2"/>
<dbReference type="InterPro" id="IPR036365">
    <property type="entry name" value="PGBD-like_sf"/>
</dbReference>
<feature type="domain" description="Peptidoglycan binding-like" evidence="2">
    <location>
        <begin position="291"/>
        <end position="340"/>
    </location>
</feature>
<evidence type="ECO:0000313" key="4">
    <source>
        <dbReference type="Proteomes" id="UP000051587"/>
    </source>
</evidence>
<organism evidence="3 4">
    <name type="scientific">Thalassovita gelatinovora</name>
    <name type="common">Thalassobius gelatinovorus</name>
    <dbReference type="NCBI Taxonomy" id="53501"/>
    <lineage>
        <taxon>Bacteria</taxon>
        <taxon>Pseudomonadati</taxon>
        <taxon>Pseudomonadota</taxon>
        <taxon>Alphaproteobacteria</taxon>
        <taxon>Rhodobacterales</taxon>
        <taxon>Roseobacteraceae</taxon>
        <taxon>Thalassovita</taxon>
    </lineage>
</organism>
<dbReference type="Proteomes" id="UP000051587">
    <property type="component" value="Unassembled WGS sequence"/>
</dbReference>
<dbReference type="Gene3D" id="3.40.50.1460">
    <property type="match status" value="1"/>
</dbReference>
<dbReference type="RefSeq" id="WP_058262447.1">
    <property type="nucleotide sequence ID" value="NZ_CP051181.1"/>
</dbReference>
<evidence type="ECO:0000259" key="2">
    <source>
        <dbReference type="Pfam" id="PF01471"/>
    </source>
</evidence>
<evidence type="ECO:0000313" key="3">
    <source>
        <dbReference type="EMBL" id="CUH65163.1"/>
    </source>
</evidence>
<feature type="domain" description="Peptidoglycan binding-like" evidence="2">
    <location>
        <begin position="474"/>
        <end position="524"/>
    </location>
</feature>
<dbReference type="STRING" id="53501.SAMN04488043_12114"/>
<gene>
    <name evidence="3" type="ORF">TG4357_01695</name>
</gene>
<evidence type="ECO:0000256" key="1">
    <source>
        <dbReference type="SAM" id="SignalP"/>
    </source>
</evidence>
<dbReference type="EMBL" id="CYSA01000016">
    <property type="protein sequence ID" value="CUH65163.1"/>
    <property type="molecule type" value="Genomic_DNA"/>
</dbReference>
<keyword evidence="1" id="KW-0732">Signal</keyword>
<sequence>MRFKIRLAGLVAATLVWGGGALAADYALILSNKSYDSATAEPESASYDEWANMLRGAGFQVFGGQDWKTETMIRSIESFRQTLSDGDVDRIVVLLSGRVVASFNDSWLLGREYRGLSNLNAGRYGVSLAEIDRLLGTFQGHGVLVVAPSWSSREGAGPGLRVGARKLSASQGVAVLTGPTEAIKPVIRDMLLAARQPLGQIARSLPDGVALRGYLPNDIALGRGGSDPVDQGDTAYWSAVRDIDSPEAYRAYLNRFPKGLFATEAQRLINSVEDEPRRQAEAVEGALGLSRAARQQLQRDLTILGFNTGGADGIFGRATRAAISRYQTSRGHAETSYLTAPQLAQIQREAAQVRTDQERQDRAYWDQTGALGSVEGLRAYLDRFPDGVYAQTARRKLDEMDSNRTETAAWNSAMQQNTIAAYRGFVQSFPNSRHVAEARDRIAQLERRNADLAAIEKAKAEERTIAGNPVSRLMVEQALSQTGFDPGPVDGNFDDRTRTALKGFQQATGLAVTGYVSQQTMVRLTREMSR</sequence>
<feature type="chain" id="PRO_5006062808" evidence="1">
    <location>
        <begin position="24"/>
        <end position="530"/>
    </location>
</feature>
<name>A0A0P1FTI2_THAGE</name>
<feature type="signal peptide" evidence="1">
    <location>
        <begin position="1"/>
        <end position="23"/>
    </location>
</feature>
<dbReference type="OrthoDB" id="8092964at2"/>
<dbReference type="Pfam" id="PF01471">
    <property type="entry name" value="PG_binding_1"/>
    <property type="match status" value="2"/>
</dbReference>
<dbReference type="SUPFAM" id="SSF47090">
    <property type="entry name" value="PGBD-like"/>
    <property type="match status" value="2"/>
</dbReference>
<accession>A0A0P1FTI2</accession>
<dbReference type="Gene3D" id="1.10.101.10">
    <property type="entry name" value="PGBD-like superfamily/PGBD"/>
    <property type="match status" value="2"/>
</dbReference>
<keyword evidence="4" id="KW-1185">Reference proteome</keyword>
<dbReference type="InterPro" id="IPR036366">
    <property type="entry name" value="PGBDSf"/>
</dbReference>
<dbReference type="InterPro" id="IPR029030">
    <property type="entry name" value="Caspase-like_dom_sf"/>
</dbReference>